<dbReference type="PANTHER" id="PTHR40050">
    <property type="entry name" value="INNER SPORE COAT PROTEIN H"/>
    <property type="match status" value="1"/>
</dbReference>
<evidence type="ECO:0000313" key="3">
    <source>
        <dbReference type="Proteomes" id="UP000078561"/>
    </source>
</evidence>
<dbReference type="AlphaFoldDB" id="A0A168NZL3"/>
<feature type="chain" id="PRO_5007899496" description="Coth protein-domain-containing protein" evidence="1">
    <location>
        <begin position="19"/>
        <end position="519"/>
    </location>
</feature>
<dbReference type="PANTHER" id="PTHR40050:SF1">
    <property type="entry name" value="INNER SPORE COAT PROTEIN H"/>
    <property type="match status" value="1"/>
</dbReference>
<accession>A0A168NZL3</accession>
<dbReference type="EMBL" id="LT553527">
    <property type="protein sequence ID" value="SAM01508.1"/>
    <property type="molecule type" value="Genomic_DNA"/>
</dbReference>
<sequence>MRLPCILTLSALAQAVLAAQFKVIAPQGKDVKVSVNGVETSLSASNADVPYFVGNADAADNSKYKYIVNGKPEDFERTLSGPSTRNDIYLRPVTYGNIPELPKAIGVDDWDKAIEAGPIWDINYIPSVFVTLPEKDRNSLVKGLSDSIYKAKITIIDADDVHAYNDADFQLHKPGKTHNNAKQSWKWALPEGQLLNGRDFFKIRHMEEDPTQIREKLYADVLRAMGVYAPQANMIRFFINGESFGTFNMLDDVPNLSYIRAVFYGGETPPASNALFDGASGASFKDDDKNLYAFLPAEGSNEDKSLIEKVTQELEKLDPANDAQVEAFKKHFQVDQFLRFMVMEFLTCHWDGYWQQQTNIGAYEDFSTGMTYFLGQDWDATFGVNAPSWDIINTPYTDYPDKFKDAVMINKLLENPTIKATFERYLGDTITKIFNSNVLGGRVRQYHNFIYPDLVWDRSITQQSKGINYRWSLEHTTENLFNGVKGKNSKSSGGADYGLLTYIDEKSKAVADHLGLKLQ</sequence>
<dbReference type="Pfam" id="PF08757">
    <property type="entry name" value="CotH"/>
    <property type="match status" value="1"/>
</dbReference>
<evidence type="ECO:0008006" key="4">
    <source>
        <dbReference type="Google" id="ProtNLM"/>
    </source>
</evidence>
<keyword evidence="3" id="KW-1185">Reference proteome</keyword>
<keyword evidence="1" id="KW-0732">Signal</keyword>
<dbReference type="OMA" id="ANIHQRY"/>
<dbReference type="InParanoid" id="A0A168NZL3"/>
<dbReference type="InterPro" id="IPR014867">
    <property type="entry name" value="Spore_coat_CotH_CotH2/3/7"/>
</dbReference>
<feature type="signal peptide" evidence="1">
    <location>
        <begin position="1"/>
        <end position="18"/>
    </location>
</feature>
<evidence type="ECO:0000256" key="1">
    <source>
        <dbReference type="SAM" id="SignalP"/>
    </source>
</evidence>
<name>A0A168NZL3_ABSGL</name>
<dbReference type="Proteomes" id="UP000078561">
    <property type="component" value="Unassembled WGS sequence"/>
</dbReference>
<protein>
    <recommendedName>
        <fullName evidence="4">Coth protein-domain-containing protein</fullName>
    </recommendedName>
</protein>
<gene>
    <name evidence="2" type="primary">ABSGL_07249.1 scaffold 8717</name>
</gene>
<organism evidence="2">
    <name type="scientific">Absidia glauca</name>
    <name type="common">Pin mould</name>
    <dbReference type="NCBI Taxonomy" id="4829"/>
    <lineage>
        <taxon>Eukaryota</taxon>
        <taxon>Fungi</taxon>
        <taxon>Fungi incertae sedis</taxon>
        <taxon>Mucoromycota</taxon>
        <taxon>Mucoromycotina</taxon>
        <taxon>Mucoromycetes</taxon>
        <taxon>Mucorales</taxon>
        <taxon>Cunninghamellaceae</taxon>
        <taxon>Absidia</taxon>
    </lineage>
</organism>
<dbReference type="STRING" id="4829.A0A168NZL3"/>
<evidence type="ECO:0000313" key="2">
    <source>
        <dbReference type="EMBL" id="SAM01508.1"/>
    </source>
</evidence>
<dbReference type="OrthoDB" id="2387105at2759"/>
<reference evidence="2" key="1">
    <citation type="submission" date="2016-04" db="EMBL/GenBank/DDBJ databases">
        <authorList>
            <person name="Evans L.H."/>
            <person name="Alamgir A."/>
            <person name="Owens N."/>
            <person name="Weber N.D."/>
            <person name="Virtaneva K."/>
            <person name="Barbian K."/>
            <person name="Babar A."/>
            <person name="Rosenke K."/>
        </authorList>
    </citation>
    <scope>NUCLEOTIDE SEQUENCE [LARGE SCALE GENOMIC DNA]</scope>
    <source>
        <strain evidence="2">CBS 101.48</strain>
    </source>
</reference>
<proteinExistence type="predicted"/>